<dbReference type="CTD" id="9798718"/>
<reference evidence="2" key="1">
    <citation type="submission" date="2007-07" db="EMBL/GenBank/DDBJ databases">
        <title>PCAP assembly of the Caenorhabditis remanei genome.</title>
        <authorList>
            <consortium name="The Caenorhabditis remanei Sequencing Consortium"/>
            <person name="Wilson R.K."/>
        </authorList>
    </citation>
    <scope>NUCLEOTIDE SEQUENCE [LARGE SCALE GENOMIC DNA]</scope>
    <source>
        <strain evidence="2">PB4641</strain>
    </source>
</reference>
<sequence>MASKVKECKDSAPFALEISPRRLEVPPDGLLEVKIKNPTKDIQLIRIYFDSFYFLINFNRFDSMKIGESKAAITASYDLEPGKTCNFTIGYDSSQFNPTDNIYYNFSSPEGFLKIRHHRKTQNMPDNSKWPEREEPLVLKEKTEKYKKLDEIFANIQKNQQRRARFGEILTNTDSGTQCDFVDEEFLDSSSFSTPDEKREIREYFRAVCEKCMPKNLEELDSMTDLEIIEMRSKRVKELDEKRKVMRKEKGPMNPTKCLSIVIGSWEEKEKSQKITDSKNSNDIKESQKPDESKTPKNPELSKKAEVKPVSSRKPETDKAAEAPQPKSIAQKPTEGVEKKNKKNPCCSIS</sequence>
<keyword evidence="3" id="KW-1185">Reference proteome</keyword>
<dbReference type="OMA" id="WPEREEP"/>
<dbReference type="InParanoid" id="E3MS35"/>
<dbReference type="RefSeq" id="XP_003101035.2">
    <property type="nucleotide sequence ID" value="XM_003100987.2"/>
</dbReference>
<feature type="compositionally biased region" description="Basic and acidic residues" evidence="1">
    <location>
        <begin position="269"/>
        <end position="321"/>
    </location>
</feature>
<name>E3MS35_CAERE</name>
<proteinExistence type="predicted"/>
<evidence type="ECO:0000256" key="1">
    <source>
        <dbReference type="SAM" id="MobiDB-lite"/>
    </source>
</evidence>
<evidence type="ECO:0000313" key="3">
    <source>
        <dbReference type="Proteomes" id="UP000008281"/>
    </source>
</evidence>
<dbReference type="AlphaFoldDB" id="E3MS35"/>
<dbReference type="GeneID" id="9798718"/>
<dbReference type="EMBL" id="DS268471">
    <property type="protein sequence ID" value="EFP08119.1"/>
    <property type="molecule type" value="Genomic_DNA"/>
</dbReference>
<dbReference type="eggNOG" id="ENOG502TJV5">
    <property type="taxonomic scope" value="Eukaryota"/>
</dbReference>
<gene>
    <name evidence="2" type="ORF">CRE_17361</name>
</gene>
<dbReference type="Proteomes" id="UP000008281">
    <property type="component" value="Unassembled WGS sequence"/>
</dbReference>
<evidence type="ECO:0000313" key="2">
    <source>
        <dbReference type="EMBL" id="EFP08119.1"/>
    </source>
</evidence>
<feature type="region of interest" description="Disordered" evidence="1">
    <location>
        <begin position="269"/>
        <end position="350"/>
    </location>
</feature>
<dbReference type="KEGG" id="crq:GCK72_004536"/>
<protein>
    <submittedName>
        <fullName evidence="2">Uncharacterized protein</fullName>
    </submittedName>
</protein>
<dbReference type="OrthoDB" id="5908824at2759"/>
<accession>E3MS35</accession>
<dbReference type="HOGENOM" id="CLU_052722_0_0_1"/>
<organism evidence="3">
    <name type="scientific">Caenorhabditis remanei</name>
    <name type="common">Caenorhabditis vulgaris</name>
    <dbReference type="NCBI Taxonomy" id="31234"/>
    <lineage>
        <taxon>Eukaryota</taxon>
        <taxon>Metazoa</taxon>
        <taxon>Ecdysozoa</taxon>
        <taxon>Nematoda</taxon>
        <taxon>Chromadorea</taxon>
        <taxon>Rhabditida</taxon>
        <taxon>Rhabditina</taxon>
        <taxon>Rhabditomorpha</taxon>
        <taxon>Rhabditoidea</taxon>
        <taxon>Rhabditidae</taxon>
        <taxon>Peloderinae</taxon>
        <taxon>Caenorhabditis</taxon>
    </lineage>
</organism>